<dbReference type="PROSITE" id="PS50181">
    <property type="entry name" value="FBOX"/>
    <property type="match status" value="1"/>
</dbReference>
<feature type="region of interest" description="Disordered" evidence="1">
    <location>
        <begin position="126"/>
        <end position="148"/>
    </location>
</feature>
<dbReference type="HOGENOM" id="CLU_015893_0_0_1"/>
<dbReference type="SUPFAM" id="SSF81383">
    <property type="entry name" value="F-box domain"/>
    <property type="match status" value="1"/>
</dbReference>
<protein>
    <submittedName>
        <fullName evidence="3">F-box domain containing protein</fullName>
    </submittedName>
</protein>
<evidence type="ECO:0000259" key="2">
    <source>
        <dbReference type="PROSITE" id="PS50181"/>
    </source>
</evidence>
<evidence type="ECO:0000313" key="3">
    <source>
        <dbReference type="EMBL" id="EFX03497.1"/>
    </source>
</evidence>
<dbReference type="CDD" id="cd09917">
    <property type="entry name" value="F-box_SF"/>
    <property type="match status" value="1"/>
</dbReference>
<dbReference type="eggNOG" id="ENOG502SUQR">
    <property type="taxonomic scope" value="Eukaryota"/>
</dbReference>
<dbReference type="InParanoid" id="F0XEL6"/>
<dbReference type="RefSeq" id="XP_014172979.1">
    <property type="nucleotide sequence ID" value="XM_014317504.1"/>
</dbReference>
<dbReference type="GeneID" id="25977440"/>
<dbReference type="STRING" id="655863.F0XEL6"/>
<dbReference type="EMBL" id="GL629765">
    <property type="protein sequence ID" value="EFX03497.1"/>
    <property type="molecule type" value="Genomic_DNA"/>
</dbReference>
<dbReference type="Proteomes" id="UP000007796">
    <property type="component" value="Unassembled WGS sequence"/>
</dbReference>
<organism evidence="4">
    <name type="scientific">Grosmannia clavigera (strain kw1407 / UAMH 11150)</name>
    <name type="common">Blue stain fungus</name>
    <name type="synonym">Graphiocladiella clavigera</name>
    <dbReference type="NCBI Taxonomy" id="655863"/>
    <lineage>
        <taxon>Eukaryota</taxon>
        <taxon>Fungi</taxon>
        <taxon>Dikarya</taxon>
        <taxon>Ascomycota</taxon>
        <taxon>Pezizomycotina</taxon>
        <taxon>Sordariomycetes</taxon>
        <taxon>Sordariomycetidae</taxon>
        <taxon>Ophiostomatales</taxon>
        <taxon>Ophiostomataceae</taxon>
        <taxon>Leptographium</taxon>
    </lineage>
</organism>
<keyword evidence="4" id="KW-1185">Reference proteome</keyword>
<name>F0XEL6_GROCL</name>
<feature type="compositionally biased region" description="Basic residues" evidence="1">
    <location>
        <begin position="129"/>
        <end position="145"/>
    </location>
</feature>
<sequence length="587" mass="63587">MSILLDITSLKLADLPSLHDLPPNVLRIILSHIDTAQSVAHLAASCKKLHEAVASHGWRIFVQSQFGTLTLPERLENDEWAALADKLTWQSRAWDRRAFVMASLLPHTEEQSIPYYHNRGRGSCGYGRGRGRGRGGARGNGHRSKQTMPPHAIVDACLERDGGSEVETLAWGLGEDVVIRWRCSQRSALKNERWSFMEGAPLGLKSGPDDVTAISILNDVSTSQSLLVGRASGRLQLLSGNQDDFGHIVASFVPASTSLAGQALEQSEIQHFATSAAQDIAAVITKSKLFVYPLCGRPANPSHASGRTDLVIESTEALDIGSMSGSSPFLSLRQICFMGDGNLALCVNRSTDPVRHIARTPAGTTLVNAAKMRPSRRCREVLLYGDDYLHNARGLLPVDMASIPGGSGGAVLSSYDDGTVRLQDVRTPAPFDAIFQDHFEMVAPMGPLVAYGKDRFIVGSARATILKVFDFRWTKGYSYVEAMPCSEQPLEPLPKSLTDVPAPLFAVRGQCCHVSGRPCTLHALARTDFYRPNCNVYLPVLKQTAGPVYSLAKPSDLSAVVYAGLTRGLAKISLRDPATDVAESAYV</sequence>
<dbReference type="InterPro" id="IPR036047">
    <property type="entry name" value="F-box-like_dom_sf"/>
</dbReference>
<dbReference type="InterPro" id="IPR001810">
    <property type="entry name" value="F-box_dom"/>
</dbReference>
<dbReference type="OrthoDB" id="1259151at2759"/>
<feature type="domain" description="F-box" evidence="2">
    <location>
        <begin position="15"/>
        <end position="61"/>
    </location>
</feature>
<evidence type="ECO:0000313" key="4">
    <source>
        <dbReference type="Proteomes" id="UP000007796"/>
    </source>
</evidence>
<gene>
    <name evidence="3" type="ORF">CMQ_425</name>
</gene>
<reference evidence="3 4" key="1">
    <citation type="journal article" date="2011" name="Proc. Natl. Acad. Sci. U.S.A.">
        <title>Genome and transcriptome analyses of the mountain pine beetle-fungal symbiont Grosmannia clavigera, a lodgepole pine pathogen.</title>
        <authorList>
            <person name="DiGuistini S."/>
            <person name="Wang Y."/>
            <person name="Liao N.Y."/>
            <person name="Taylor G."/>
            <person name="Tanguay P."/>
            <person name="Feau N."/>
            <person name="Henrissat B."/>
            <person name="Chan S.K."/>
            <person name="Hesse-Orce U."/>
            <person name="Alamouti S.M."/>
            <person name="Tsui C.K.M."/>
            <person name="Docking R.T."/>
            <person name="Levasseur A."/>
            <person name="Haridas S."/>
            <person name="Robertson G."/>
            <person name="Birol I."/>
            <person name="Holt R.A."/>
            <person name="Marra M.A."/>
            <person name="Hamelin R.C."/>
            <person name="Hirst M."/>
            <person name="Jones S.J.M."/>
            <person name="Bohlmann J."/>
            <person name="Breuil C."/>
        </authorList>
    </citation>
    <scope>NUCLEOTIDE SEQUENCE [LARGE SCALE GENOMIC DNA]</scope>
    <source>
        <strain evidence="4">kw1407 / UAMH 11150</strain>
    </source>
</reference>
<dbReference type="Pfam" id="PF00646">
    <property type="entry name" value="F-box"/>
    <property type="match status" value="1"/>
</dbReference>
<dbReference type="AlphaFoldDB" id="F0XEL6"/>
<proteinExistence type="predicted"/>
<evidence type="ECO:0000256" key="1">
    <source>
        <dbReference type="SAM" id="MobiDB-lite"/>
    </source>
</evidence>
<accession>F0XEL6</accession>